<dbReference type="Pfam" id="PF05936">
    <property type="entry name" value="T6SS_VasE"/>
    <property type="match status" value="1"/>
</dbReference>
<dbReference type="AlphaFoldDB" id="A0A157ZX46"/>
<dbReference type="OrthoDB" id="9775333at2"/>
<dbReference type="Proteomes" id="UP000054978">
    <property type="component" value="Unassembled WGS sequence"/>
</dbReference>
<dbReference type="EMBL" id="FCOB02000004">
    <property type="protein sequence ID" value="SAK50070.1"/>
    <property type="molecule type" value="Genomic_DNA"/>
</dbReference>
<dbReference type="NCBIfam" id="TIGR03353">
    <property type="entry name" value="VI_chp_4"/>
    <property type="match status" value="1"/>
</dbReference>
<reference evidence="1" key="1">
    <citation type="submission" date="2016-01" db="EMBL/GenBank/DDBJ databases">
        <authorList>
            <person name="Peeters C."/>
        </authorList>
    </citation>
    <scope>NUCLEOTIDE SEQUENCE [LARGE SCALE GENOMIC DNA]</scope>
    <source>
        <strain evidence="1">LMG 29326</strain>
    </source>
</reference>
<organism evidence="1 2">
    <name type="scientific">Caballeronia ptereochthonis</name>
    <dbReference type="NCBI Taxonomy" id="1777144"/>
    <lineage>
        <taxon>Bacteria</taxon>
        <taxon>Pseudomonadati</taxon>
        <taxon>Pseudomonadota</taxon>
        <taxon>Betaproteobacteria</taxon>
        <taxon>Burkholderiales</taxon>
        <taxon>Burkholderiaceae</taxon>
        <taxon>Caballeronia</taxon>
    </lineage>
</organism>
<dbReference type="InterPro" id="IPR010263">
    <property type="entry name" value="T6SS_TssK"/>
</dbReference>
<keyword evidence="2" id="KW-1185">Reference proteome</keyword>
<name>A0A157ZX46_9BURK</name>
<evidence type="ECO:0000313" key="1">
    <source>
        <dbReference type="EMBL" id="SAK50070.1"/>
    </source>
</evidence>
<accession>A0A157ZX46</accession>
<dbReference type="PANTHER" id="PTHR35566:SF1">
    <property type="entry name" value="TYPE VI SECRETION SYSTEM BASEPLATE COMPONENT TSSK1"/>
    <property type="match status" value="1"/>
</dbReference>
<gene>
    <name evidence="1" type="ORF">AWB83_01116</name>
</gene>
<dbReference type="RefSeq" id="WP_087043262.1">
    <property type="nucleotide sequence ID" value="NZ_FCOB02000004.1"/>
</dbReference>
<dbReference type="PANTHER" id="PTHR35566">
    <property type="entry name" value="BLR3599 PROTEIN"/>
    <property type="match status" value="1"/>
</dbReference>
<dbReference type="STRING" id="1777144.AWB83_01116"/>
<comment type="caution">
    <text evidence="1">The sequence shown here is derived from an EMBL/GenBank/DDBJ whole genome shotgun (WGS) entry which is preliminary data.</text>
</comment>
<evidence type="ECO:0000313" key="2">
    <source>
        <dbReference type="Proteomes" id="UP000054978"/>
    </source>
</evidence>
<sequence>MSWNNKVIWSEGMLLQPQHLQQHDRYLRAQIDARCAALRPYAFGFSELAIDVEQLKLGRIALTACAGVLPDGSPFRLPADDDLPLPLAVPEDARDLTVVLALPVARHGVPEAAHAAQAGEACGHDGHDGFARHRIAETEVLDSNEGAIGAALVQVGKLQLRLAFEQDVAHAHTSLGIARIVERRADNSIVLDAAYAPPCLDYRVSRRLCAFVDELAGLMHQRADALAARLAQPAATGAAEIADFLLLQVLNRAEPLFAGITTTTGLHPHDLHQHALQLAGELATFSQPGKRPAAFPAYRHERLDETFTPLVDALRAALSSVMDPHAVPIALEERKYGLRVAIVPDRELFHAASFVLAVKADLAPAALLNGFPQQAKLGPVERIRDLVNLQLPGIALRALPVAPRQLPFHAGFTYFELERGGELWRQFATSAGVALHVAGDFPGLDLEFWAIRP</sequence>
<protein>
    <submittedName>
        <fullName evidence="1">Type VI secretion protein</fullName>
    </submittedName>
</protein>
<proteinExistence type="predicted"/>